<gene>
    <name evidence="1" type="ORF">FH063_003206</name>
</gene>
<name>A0A5B0KN89_9PROT</name>
<comment type="caution">
    <text evidence="1">The sequence shown here is derived from an EMBL/GenBank/DDBJ whole genome shotgun (WGS) entry which is preliminary data.</text>
</comment>
<dbReference type="Proteomes" id="UP000325333">
    <property type="component" value="Unassembled WGS sequence"/>
</dbReference>
<dbReference type="EMBL" id="VEWN01000018">
    <property type="protein sequence ID" value="KAA1053010.1"/>
    <property type="molecule type" value="Genomic_DNA"/>
</dbReference>
<evidence type="ECO:0000313" key="1">
    <source>
        <dbReference type="EMBL" id="KAA1053010.1"/>
    </source>
</evidence>
<proteinExistence type="predicted"/>
<organism evidence="1 2">
    <name type="scientific">Azospirillum argentinense</name>
    <dbReference type="NCBI Taxonomy" id="2970906"/>
    <lineage>
        <taxon>Bacteria</taxon>
        <taxon>Pseudomonadati</taxon>
        <taxon>Pseudomonadota</taxon>
        <taxon>Alphaproteobacteria</taxon>
        <taxon>Rhodospirillales</taxon>
        <taxon>Azospirillaceae</taxon>
        <taxon>Azospirillum</taxon>
    </lineage>
</organism>
<evidence type="ECO:0000313" key="2">
    <source>
        <dbReference type="Proteomes" id="UP000325333"/>
    </source>
</evidence>
<protein>
    <submittedName>
        <fullName evidence="1">Uncharacterized protein</fullName>
    </submittedName>
</protein>
<accession>A0A5B0KN89</accession>
<dbReference type="AlphaFoldDB" id="A0A5B0KN89"/>
<reference evidence="1 2" key="1">
    <citation type="submission" date="2019-07" db="EMBL/GenBank/DDBJ databases">
        <title>Genome sequencing of the stress-tolerant strain Azospirillum brasilense Az19.</title>
        <authorList>
            <person name="Maroniche G.A."/>
            <person name="Garcia J.E."/>
            <person name="Pagnussat L."/>
            <person name="Amenta M."/>
            <person name="Creus C.M."/>
        </authorList>
    </citation>
    <scope>NUCLEOTIDE SEQUENCE [LARGE SCALE GENOMIC DNA]</scope>
    <source>
        <strain evidence="1 2">Az19</strain>
    </source>
</reference>
<sequence>MIPDGVAAEQRRPGAGLSIAVFSRMLDLGRPNSVRVV</sequence>